<name>A0ACB8BIB6_9AGAM</name>
<dbReference type="EMBL" id="MU266406">
    <property type="protein sequence ID" value="KAH7925241.1"/>
    <property type="molecule type" value="Genomic_DNA"/>
</dbReference>
<reference evidence="1" key="1">
    <citation type="journal article" date="2021" name="New Phytol.">
        <title>Evolutionary innovations through gain and loss of genes in the ectomycorrhizal Boletales.</title>
        <authorList>
            <person name="Wu G."/>
            <person name="Miyauchi S."/>
            <person name="Morin E."/>
            <person name="Kuo A."/>
            <person name="Drula E."/>
            <person name="Varga T."/>
            <person name="Kohler A."/>
            <person name="Feng B."/>
            <person name="Cao Y."/>
            <person name="Lipzen A."/>
            <person name="Daum C."/>
            <person name="Hundley H."/>
            <person name="Pangilinan J."/>
            <person name="Johnson J."/>
            <person name="Barry K."/>
            <person name="LaButti K."/>
            <person name="Ng V."/>
            <person name="Ahrendt S."/>
            <person name="Min B."/>
            <person name="Choi I.G."/>
            <person name="Park H."/>
            <person name="Plett J.M."/>
            <person name="Magnuson J."/>
            <person name="Spatafora J.W."/>
            <person name="Nagy L.G."/>
            <person name="Henrissat B."/>
            <person name="Grigoriev I.V."/>
            <person name="Yang Z.L."/>
            <person name="Xu J."/>
            <person name="Martin F.M."/>
        </authorList>
    </citation>
    <scope>NUCLEOTIDE SEQUENCE</scope>
    <source>
        <strain evidence="1">KUC20120723A-06</strain>
    </source>
</reference>
<gene>
    <name evidence="1" type="ORF">BV22DRAFT_1129168</name>
</gene>
<evidence type="ECO:0000313" key="1">
    <source>
        <dbReference type="EMBL" id="KAH7925241.1"/>
    </source>
</evidence>
<accession>A0ACB8BIB6</accession>
<dbReference type="Proteomes" id="UP000790709">
    <property type="component" value="Unassembled WGS sequence"/>
</dbReference>
<sequence>MSASSESKGTALVTGAAQGIGRAIALRLADDGYDVAVNDVPSKKAELDGVSQEITAKNRRTLSILSDVSVEDEVKSMIETVVKEFGGLDVMIANAGILRMGTITDSKTEDWDALFSVNARGIYLCYKYAAKQMIAQGRGGRIIGASSAAGAPFVAAYSASKFAVRGLTQATALELGRHGITVNCYAPGTIDTPMVRGIHAAAPNLDTEVQQTMNSSAIGGLGQPEEVASLVSFLVSKDGRFISGQSLSVDGGLMLS</sequence>
<protein>
    <submittedName>
        <fullName evidence="1">NAD(P)-binding protein</fullName>
    </submittedName>
</protein>
<proteinExistence type="predicted"/>
<keyword evidence="2" id="KW-1185">Reference proteome</keyword>
<organism evidence="1 2">
    <name type="scientific">Leucogyrophana mollusca</name>
    <dbReference type="NCBI Taxonomy" id="85980"/>
    <lineage>
        <taxon>Eukaryota</taxon>
        <taxon>Fungi</taxon>
        <taxon>Dikarya</taxon>
        <taxon>Basidiomycota</taxon>
        <taxon>Agaricomycotina</taxon>
        <taxon>Agaricomycetes</taxon>
        <taxon>Agaricomycetidae</taxon>
        <taxon>Boletales</taxon>
        <taxon>Boletales incertae sedis</taxon>
        <taxon>Leucogyrophana</taxon>
    </lineage>
</organism>
<comment type="caution">
    <text evidence="1">The sequence shown here is derived from an EMBL/GenBank/DDBJ whole genome shotgun (WGS) entry which is preliminary data.</text>
</comment>
<evidence type="ECO:0000313" key="2">
    <source>
        <dbReference type="Proteomes" id="UP000790709"/>
    </source>
</evidence>